<feature type="region of interest" description="Disordered" evidence="5">
    <location>
        <begin position="212"/>
        <end position="253"/>
    </location>
</feature>
<evidence type="ECO:0000256" key="2">
    <source>
        <dbReference type="ARBA" id="ARBA00011022"/>
    </source>
</evidence>
<dbReference type="InParanoid" id="A0A1Z5SWM3"/>
<dbReference type="GO" id="GO:0000462">
    <property type="term" value="P:maturation of SSU-rRNA from tricistronic rRNA transcript (SSU-rRNA, 5.8S rRNA, LSU-rRNA)"/>
    <property type="evidence" value="ECO:0007669"/>
    <property type="project" value="InterPro"/>
</dbReference>
<organism evidence="6 7">
    <name type="scientific">Hortaea werneckii EXF-2000</name>
    <dbReference type="NCBI Taxonomy" id="1157616"/>
    <lineage>
        <taxon>Eukaryota</taxon>
        <taxon>Fungi</taxon>
        <taxon>Dikarya</taxon>
        <taxon>Ascomycota</taxon>
        <taxon>Pezizomycotina</taxon>
        <taxon>Dothideomycetes</taxon>
        <taxon>Dothideomycetidae</taxon>
        <taxon>Mycosphaerellales</taxon>
        <taxon>Teratosphaeriaceae</taxon>
        <taxon>Hortaea</taxon>
    </lineage>
</organism>
<feature type="compositionally biased region" description="Polar residues" evidence="5">
    <location>
        <begin position="214"/>
        <end position="224"/>
    </location>
</feature>
<feature type="compositionally biased region" description="Basic residues" evidence="5">
    <location>
        <begin position="183"/>
        <end position="196"/>
    </location>
</feature>
<reference evidence="6 7" key="1">
    <citation type="submission" date="2017-01" db="EMBL/GenBank/DDBJ databases">
        <title>The recent genome duplication of the halophilic yeast Hortaea werneckii: insights from long-read sequencing.</title>
        <authorList>
            <person name="Sinha S."/>
            <person name="Flibotte S."/>
            <person name="Neira M."/>
            <person name="Lenassi M."/>
            <person name="Gostincar C."/>
            <person name="Stajich J.E."/>
            <person name="Nislow C.E."/>
        </authorList>
    </citation>
    <scope>NUCLEOTIDE SEQUENCE [LARGE SCALE GENOMIC DNA]</scope>
    <source>
        <strain evidence="6 7">EXF-2000</strain>
    </source>
</reference>
<feature type="region of interest" description="Disordered" evidence="5">
    <location>
        <begin position="1"/>
        <end position="198"/>
    </location>
</feature>
<dbReference type="EMBL" id="MUNK01000211">
    <property type="protein sequence ID" value="OTA25209.1"/>
    <property type="molecule type" value="Genomic_DNA"/>
</dbReference>
<dbReference type="VEuPathDB" id="FungiDB:BTJ68_13833"/>
<evidence type="ECO:0000256" key="3">
    <source>
        <dbReference type="ARBA" id="ARBA00021321"/>
    </source>
</evidence>
<evidence type="ECO:0000313" key="7">
    <source>
        <dbReference type="Proteomes" id="UP000194280"/>
    </source>
</evidence>
<keyword evidence="4" id="KW-0539">Nucleus</keyword>
<evidence type="ECO:0000256" key="5">
    <source>
        <dbReference type="SAM" id="MobiDB-lite"/>
    </source>
</evidence>
<keyword evidence="7" id="KW-1185">Reference proteome</keyword>
<dbReference type="GO" id="GO:0030686">
    <property type="term" value="C:90S preribosome"/>
    <property type="evidence" value="ECO:0007669"/>
    <property type="project" value="InterPro"/>
</dbReference>
<feature type="compositionally biased region" description="Acidic residues" evidence="5">
    <location>
        <begin position="126"/>
        <end position="151"/>
    </location>
</feature>
<evidence type="ECO:0000313" key="6">
    <source>
        <dbReference type="EMBL" id="OTA25209.1"/>
    </source>
</evidence>
<feature type="compositionally biased region" description="Basic residues" evidence="5">
    <location>
        <begin position="1"/>
        <end position="14"/>
    </location>
</feature>
<dbReference type="Pfam" id="PF15341">
    <property type="entry name" value="SLX9"/>
    <property type="match status" value="1"/>
</dbReference>
<comment type="caution">
    <text evidence="6">The sequence shown here is derived from an EMBL/GenBank/DDBJ whole genome shotgun (WGS) entry which is preliminary data.</text>
</comment>
<sequence>MAPVRKRTALRARASRANDPRGKYAPPPASADTTTAPADLLPDADESPADTHTGPAAGKRSAETAFGFDSNEGFKVSKKDKRTIRHNQLLAKVQDADARVGKKKPKRRRPGKKLATNLDSLADALPEMEDEAGAEDEDDDWEGMSEDEENDGGMAGVEGFRKVKRRRRTPGGADAANRMKMTSLRHRSGAMKRKHRMEQGEMERFGRNLAQMVGSGQANVSDGKSSAVKGRQGEGSKSTGGEDAGAGAASQSDRWAALRRFIGGTMEQNQAFAGSK</sequence>
<dbReference type="OrthoDB" id="5429132at2759"/>
<feature type="compositionally biased region" description="Low complexity" evidence="5">
    <location>
        <begin position="30"/>
        <end position="41"/>
    </location>
</feature>
<dbReference type="GO" id="GO:0005730">
    <property type="term" value="C:nucleolus"/>
    <property type="evidence" value="ECO:0007669"/>
    <property type="project" value="UniProtKB-SubCell"/>
</dbReference>
<evidence type="ECO:0000256" key="4">
    <source>
        <dbReference type="ARBA" id="ARBA00023242"/>
    </source>
</evidence>
<gene>
    <name evidence="6" type="ORF">BTJ68_13833</name>
</gene>
<comment type="similarity">
    <text evidence="2">Belongs to the SLX9 family.</text>
</comment>
<name>A0A1Z5SWM3_HORWE</name>
<dbReference type="AlphaFoldDB" id="A0A1Z5SWM3"/>
<evidence type="ECO:0000256" key="1">
    <source>
        <dbReference type="ARBA" id="ARBA00004604"/>
    </source>
</evidence>
<dbReference type="InterPro" id="IPR028160">
    <property type="entry name" value="Slx9-like"/>
</dbReference>
<dbReference type="GO" id="GO:0030688">
    <property type="term" value="C:preribosome, small subunit precursor"/>
    <property type="evidence" value="ECO:0007669"/>
    <property type="project" value="InterPro"/>
</dbReference>
<dbReference type="Proteomes" id="UP000194280">
    <property type="component" value="Unassembled WGS sequence"/>
</dbReference>
<feature type="compositionally biased region" description="Basic residues" evidence="5">
    <location>
        <begin position="76"/>
        <end position="85"/>
    </location>
</feature>
<comment type="subcellular location">
    <subcellularLocation>
        <location evidence="1">Nucleus</location>
        <location evidence="1">Nucleolus</location>
    </subcellularLocation>
</comment>
<feature type="compositionally biased region" description="Basic residues" evidence="5">
    <location>
        <begin position="101"/>
        <end position="112"/>
    </location>
</feature>
<proteinExistence type="inferred from homology"/>
<accession>A0A1Z5SWM3</accession>
<protein>
    <recommendedName>
        <fullName evidence="3">Ribosome biogenesis protein SLX9</fullName>
    </recommendedName>
</protein>